<name>A0AA39T7C1_ACESA</name>
<feature type="region of interest" description="Disordered" evidence="1">
    <location>
        <begin position="1"/>
        <end position="53"/>
    </location>
</feature>
<reference evidence="2" key="2">
    <citation type="submission" date="2023-06" db="EMBL/GenBank/DDBJ databases">
        <authorList>
            <person name="Swenson N.G."/>
            <person name="Wegrzyn J.L."/>
            <person name="Mcevoy S.L."/>
        </authorList>
    </citation>
    <scope>NUCLEOTIDE SEQUENCE</scope>
    <source>
        <strain evidence="2">NS2018</strain>
        <tissue evidence="2">Leaf</tissue>
    </source>
</reference>
<gene>
    <name evidence="2" type="ORF">LWI29_033128</name>
</gene>
<accession>A0AA39T7C1</accession>
<evidence type="ECO:0000313" key="3">
    <source>
        <dbReference type="Proteomes" id="UP001168877"/>
    </source>
</evidence>
<evidence type="ECO:0000256" key="1">
    <source>
        <dbReference type="SAM" id="MobiDB-lite"/>
    </source>
</evidence>
<keyword evidence="3" id="KW-1185">Reference proteome</keyword>
<evidence type="ECO:0000313" key="2">
    <source>
        <dbReference type="EMBL" id="KAK0602417.1"/>
    </source>
</evidence>
<reference evidence="2" key="1">
    <citation type="journal article" date="2022" name="Plant J.">
        <title>Strategies of tolerance reflected in two North American maple genomes.</title>
        <authorList>
            <person name="McEvoy S.L."/>
            <person name="Sezen U.U."/>
            <person name="Trouern-Trend A."/>
            <person name="McMahon S.M."/>
            <person name="Schaberg P.G."/>
            <person name="Yang J."/>
            <person name="Wegrzyn J.L."/>
            <person name="Swenson N.G."/>
        </authorList>
    </citation>
    <scope>NUCLEOTIDE SEQUENCE</scope>
    <source>
        <strain evidence="2">NS2018</strain>
    </source>
</reference>
<dbReference type="Proteomes" id="UP001168877">
    <property type="component" value="Unassembled WGS sequence"/>
</dbReference>
<dbReference type="EMBL" id="JAUESC010000003">
    <property type="protein sequence ID" value="KAK0602417.1"/>
    <property type="molecule type" value="Genomic_DNA"/>
</dbReference>
<organism evidence="2 3">
    <name type="scientific">Acer saccharum</name>
    <name type="common">Sugar maple</name>
    <dbReference type="NCBI Taxonomy" id="4024"/>
    <lineage>
        <taxon>Eukaryota</taxon>
        <taxon>Viridiplantae</taxon>
        <taxon>Streptophyta</taxon>
        <taxon>Embryophyta</taxon>
        <taxon>Tracheophyta</taxon>
        <taxon>Spermatophyta</taxon>
        <taxon>Magnoliopsida</taxon>
        <taxon>eudicotyledons</taxon>
        <taxon>Gunneridae</taxon>
        <taxon>Pentapetalae</taxon>
        <taxon>rosids</taxon>
        <taxon>malvids</taxon>
        <taxon>Sapindales</taxon>
        <taxon>Sapindaceae</taxon>
        <taxon>Hippocastanoideae</taxon>
        <taxon>Acereae</taxon>
        <taxon>Acer</taxon>
    </lineage>
</organism>
<comment type="caution">
    <text evidence="2">The sequence shown here is derived from an EMBL/GenBank/DDBJ whole genome shotgun (WGS) entry which is preliminary data.</text>
</comment>
<feature type="compositionally biased region" description="Low complexity" evidence="1">
    <location>
        <begin position="1"/>
        <end position="13"/>
    </location>
</feature>
<sequence length="101" mass="10959">MSNQSDDSSNLSLEKMINDYKGDSSEVDLDQSDTTSGSSDHDEVSIAGPPTDVGVGEDVKNLKFKLGIPDSVRLRAFKIGLRFPIPSLARQLLNFFDIAPS</sequence>
<dbReference type="AlphaFoldDB" id="A0AA39T7C1"/>
<protein>
    <submittedName>
        <fullName evidence="2">Uncharacterized protein</fullName>
    </submittedName>
</protein>
<proteinExistence type="predicted"/>